<dbReference type="PANTHER" id="PTHR37842">
    <property type="match status" value="1"/>
</dbReference>
<dbReference type="InterPro" id="IPR024361">
    <property type="entry name" value="BACON"/>
</dbReference>
<evidence type="ECO:0000313" key="5">
    <source>
        <dbReference type="Proteomes" id="UP000002207"/>
    </source>
</evidence>
<reference evidence="4 5" key="1">
    <citation type="journal article" date="2009" name="Appl. Environ. Microbiol.">
        <title>Three genomes from the phylum Acidobacteria provide insight into the lifestyles of these microorganisms in soils.</title>
        <authorList>
            <person name="Ward N.L."/>
            <person name="Challacombe J.F."/>
            <person name="Janssen P.H."/>
            <person name="Henrissat B."/>
            <person name="Coutinho P.M."/>
            <person name="Wu M."/>
            <person name="Xie G."/>
            <person name="Haft D.H."/>
            <person name="Sait M."/>
            <person name="Badger J."/>
            <person name="Barabote R.D."/>
            <person name="Bradley B."/>
            <person name="Brettin T.S."/>
            <person name="Brinkac L.M."/>
            <person name="Bruce D."/>
            <person name="Creasy T."/>
            <person name="Daugherty S.C."/>
            <person name="Davidsen T.M."/>
            <person name="DeBoy R.T."/>
            <person name="Detter J.C."/>
            <person name="Dodson R.J."/>
            <person name="Durkin A.S."/>
            <person name="Ganapathy A."/>
            <person name="Gwinn-Giglio M."/>
            <person name="Han C.S."/>
            <person name="Khouri H."/>
            <person name="Kiss H."/>
            <person name="Kothari S.P."/>
            <person name="Madupu R."/>
            <person name="Nelson K.E."/>
            <person name="Nelson W.C."/>
            <person name="Paulsen I."/>
            <person name="Penn K."/>
            <person name="Ren Q."/>
            <person name="Rosovitz M.J."/>
            <person name="Selengut J.D."/>
            <person name="Shrivastava S."/>
            <person name="Sullivan S.A."/>
            <person name="Tapia R."/>
            <person name="Thompson L.S."/>
            <person name="Watkins K.L."/>
            <person name="Yang Q."/>
            <person name="Yu C."/>
            <person name="Zafar N."/>
            <person name="Zhou L."/>
            <person name="Kuske C.R."/>
        </authorList>
    </citation>
    <scope>NUCLEOTIDE SEQUENCE [LARGE SCALE GENOMIC DNA]</scope>
    <source>
        <strain evidence="5">ATCC 51196 / DSM 11244 / BCRC 80197 / JCM 7670 / NBRC 15755 / NCIMB 13165 / 161</strain>
    </source>
</reference>
<dbReference type="PANTHER" id="PTHR37842:SF2">
    <property type="entry name" value="GYLCOSYL HYDROLASE 115 C-TERMINAL DOMAIN-CONTAINING PROTEIN"/>
    <property type="match status" value="1"/>
</dbReference>
<keyword evidence="5" id="KW-1185">Reference proteome</keyword>
<dbReference type="eggNOG" id="ENOG502Z7KK">
    <property type="taxonomic scope" value="Bacteria"/>
</dbReference>
<dbReference type="InParanoid" id="C1F343"/>
<dbReference type="EMBL" id="CP001472">
    <property type="protein sequence ID" value="ACO31461.1"/>
    <property type="molecule type" value="Genomic_DNA"/>
</dbReference>
<dbReference type="GO" id="GO:0005975">
    <property type="term" value="P:carbohydrate metabolic process"/>
    <property type="evidence" value="ECO:0007669"/>
    <property type="project" value="UniProtKB-ARBA"/>
</dbReference>
<dbReference type="Gene3D" id="1.20.58.2150">
    <property type="match status" value="1"/>
</dbReference>
<dbReference type="InterPro" id="IPR041437">
    <property type="entry name" value="GH115_C"/>
</dbReference>
<dbReference type="Pfam" id="PF19190">
    <property type="entry name" value="BACON_2"/>
    <property type="match status" value="1"/>
</dbReference>
<dbReference type="AlphaFoldDB" id="C1F343"/>
<dbReference type="Pfam" id="PF17829">
    <property type="entry name" value="GH115_C"/>
    <property type="match status" value="1"/>
</dbReference>
<dbReference type="STRING" id="240015.ACP_2735"/>
<dbReference type="Gene3D" id="2.60.120.1620">
    <property type="match status" value="1"/>
</dbReference>
<dbReference type="KEGG" id="aca:ACP_2735"/>
<evidence type="ECO:0000313" key="4">
    <source>
        <dbReference type="EMBL" id="ACO31461.1"/>
    </source>
</evidence>
<keyword evidence="1" id="KW-0378">Hydrolase</keyword>
<accession>C1F343</accession>
<evidence type="ECO:0000259" key="2">
    <source>
        <dbReference type="Pfam" id="PF17829"/>
    </source>
</evidence>
<dbReference type="Pfam" id="PF15979">
    <property type="entry name" value="Glyco_hydro_115"/>
    <property type="match status" value="1"/>
</dbReference>
<name>C1F343_ACIC5</name>
<dbReference type="Gene3D" id="3.20.20.520">
    <property type="entry name" value="Glycosyl hydrolase family 115"/>
    <property type="match status" value="1"/>
</dbReference>
<evidence type="ECO:0000256" key="1">
    <source>
        <dbReference type="ARBA" id="ARBA00022801"/>
    </source>
</evidence>
<dbReference type="InterPro" id="IPR031924">
    <property type="entry name" value="GH115"/>
</dbReference>
<evidence type="ECO:0008006" key="6">
    <source>
        <dbReference type="Google" id="ProtNLM"/>
    </source>
</evidence>
<sequence length="1027" mass="115122">MKTTGSPLTKSTSGNSHAAGRVWYFVRDTTLISGCAHMPYRLLHCFTPHPRLSGRWLLFLAVLALFASPARSFAIGQPQYIHFTAVPRGFALAAQGKVAPLVVDSGDWWGVQHAAQNLQMDLHRVTGLKPALSHGPATKASEIVLIGTLGKSALIDQLIQNHKIDVSAIRGQWESTLTQVVDDPLPGVKRALVIVGSDKRGTIYGIYDLSEDIGVSPWYWWADVPVKHHDTLYATQGRWVVGPPVVKYRGIFLNDEAPSLTGWVNAKFGGYNHRFYTKVFDLLLRLRANYLWPAMWNSAFAADDPLNARLADEYGIVMGTSHEEPMMCAEKEWKPSDGPWNYATNANRIDAFWRHCMERDKNYEEVVTLGMRGHNDTPMSKGDNIALMEKIVHDQRQILRQTVNPDLNKVPQLWALYKEVQTYYQQGMRVPDDVTLLWSDDNWGDLRRLPTPDERKRSGGAGIYYHFDYVGAPRSYKWLNTNPIPKVWEQMHLAWRYGATRIWVVNVGDLKPMEFPIEFFLTYAWNPAQWGPDDLQKFTLDWATREFGPKYAPQIAHLMETYTKYNGRRKPELLSPNTYSLVHYNEAQRVYSEWQSLTDEAEHVNQKLPPAYRDAFFELVLYPLKASAIVNELYITAGENALYARQGRVSTNDLAQKARRLFAEDAALAYEYNHELAHGKWNHMMDQTHIGYTFWNEPPVNAMPAVSWVQPLDGPHMAVAVEGSPFAAGGPFPPLRLAAFDVYKQQTRVIQLFNRGNQPFAWTAKASEAWIHLSAKGGTVAKSATVRVSIDWAKVPKGASSGVVVIQQKDGPAVTVRVDTLDPVTPTPASLDGFVETHHYVSIDAAHYTRRTAASGVRWRNIPNYGETLSGMTVFPVTAASILPPKPAPTLEYRVYFFDSGKCSVRAILSPSLNFVPGRGLRYAISFDDLPPKIVDALADASQQAWAKAVSDGVRKITTTLDVPSPGYHTLKLRMVDPGVVLEKLVVAFPNPNAPHFPGMPKKKNPMAPSSYLGAPESYFHMASSGH</sequence>
<evidence type="ECO:0000259" key="3">
    <source>
        <dbReference type="Pfam" id="PF19190"/>
    </source>
</evidence>
<dbReference type="InterPro" id="IPR042301">
    <property type="entry name" value="GH115_sf"/>
</dbReference>
<dbReference type="HOGENOM" id="CLU_004852_0_0_0"/>
<dbReference type="InterPro" id="IPR029018">
    <property type="entry name" value="Hex-like_dom2"/>
</dbReference>
<feature type="domain" description="Gylcosyl hydrolase 115 C-terminal" evidence="2">
    <location>
        <begin position="833"/>
        <end position="991"/>
    </location>
</feature>
<dbReference type="GO" id="GO:0016787">
    <property type="term" value="F:hydrolase activity"/>
    <property type="evidence" value="ECO:0007669"/>
    <property type="project" value="UniProtKB-KW"/>
</dbReference>
<gene>
    <name evidence="4" type="ordered locus">ACP_2735</name>
</gene>
<proteinExistence type="predicted"/>
<dbReference type="CAZy" id="GH115">
    <property type="family name" value="Glycoside Hydrolase Family 115"/>
</dbReference>
<dbReference type="Proteomes" id="UP000002207">
    <property type="component" value="Chromosome"/>
</dbReference>
<dbReference type="SUPFAM" id="SSF55545">
    <property type="entry name" value="beta-N-acetylhexosaminidase-like domain"/>
    <property type="match status" value="1"/>
</dbReference>
<feature type="domain" description="BACON" evidence="3">
    <location>
        <begin position="745"/>
        <end position="817"/>
    </location>
</feature>
<protein>
    <recommendedName>
        <fullName evidence="6">Gylcosyl hydrolase 115 C-terminal domain-containing protein</fullName>
    </recommendedName>
</protein>
<organism evidence="4 5">
    <name type="scientific">Acidobacterium capsulatum (strain ATCC 51196 / DSM 11244 / BCRC 80197 / JCM 7670 / NBRC 15755 / NCIMB 13165 / 161)</name>
    <dbReference type="NCBI Taxonomy" id="240015"/>
    <lineage>
        <taxon>Bacteria</taxon>
        <taxon>Pseudomonadati</taxon>
        <taxon>Acidobacteriota</taxon>
        <taxon>Terriglobia</taxon>
        <taxon>Terriglobales</taxon>
        <taxon>Acidobacteriaceae</taxon>
        <taxon>Acidobacterium</taxon>
    </lineage>
</organism>
<dbReference type="Gene3D" id="3.30.379.10">
    <property type="entry name" value="Chitobiase/beta-hexosaminidase domain 2-like"/>
    <property type="match status" value="1"/>
</dbReference>